<dbReference type="Proteomes" id="UP000057820">
    <property type="component" value="Plasmid 3"/>
</dbReference>
<protein>
    <submittedName>
        <fullName evidence="1">Uncharacterized protein</fullName>
    </submittedName>
</protein>
<evidence type="ECO:0000313" key="2">
    <source>
        <dbReference type="Proteomes" id="UP000057820"/>
    </source>
</evidence>
<organism evidence="1 2">
    <name type="scientific">Nocardia farcinica</name>
    <dbReference type="NCBI Taxonomy" id="37329"/>
    <lineage>
        <taxon>Bacteria</taxon>
        <taxon>Bacillati</taxon>
        <taxon>Actinomycetota</taxon>
        <taxon>Actinomycetes</taxon>
        <taxon>Mycobacteriales</taxon>
        <taxon>Nocardiaceae</taxon>
        <taxon>Nocardia</taxon>
    </lineage>
</organism>
<accession>A0A0H5P9I0</accession>
<name>A0A0H5P9I0_NOCFR</name>
<sequence length="66" mass="7008">MSWDAALLDRIACGNGLWAATSVAAAHHAMQVHLDCVVGECRAKTAAHRLLVEEGLLVPDSGRVRS</sequence>
<geneLocation type="plasmid" evidence="1">
    <name>3</name>
</geneLocation>
<dbReference type="EMBL" id="LN868940">
    <property type="protein sequence ID" value="CRY84510.1"/>
    <property type="molecule type" value="Genomic_DNA"/>
</dbReference>
<reference evidence="2" key="1">
    <citation type="submission" date="2015-03" db="EMBL/GenBank/DDBJ databases">
        <authorList>
            <consortium name="Pathogen Informatics"/>
        </authorList>
    </citation>
    <scope>NUCLEOTIDE SEQUENCE [LARGE SCALE GENOMIC DNA]</scope>
    <source>
        <strain evidence="2">NCTC11134</strain>
        <plasmid evidence="2">3</plasmid>
    </source>
</reference>
<dbReference type="RefSeq" id="WP_060595018.1">
    <property type="nucleotide sequence ID" value="NZ_CP031418.1"/>
</dbReference>
<dbReference type="AlphaFoldDB" id="A0A0H5P9I0"/>
<gene>
    <name evidence="1" type="ORF">ERS450000_06052</name>
</gene>
<dbReference type="KEGG" id="nfr:ERS450000_06052"/>
<evidence type="ECO:0000313" key="1">
    <source>
        <dbReference type="EMBL" id="CRY84510.1"/>
    </source>
</evidence>
<proteinExistence type="predicted"/>
<keyword evidence="1" id="KW-0614">Plasmid</keyword>